<dbReference type="EMBL" id="CM002298">
    <property type="protein sequence ID" value="ESW04931.1"/>
    <property type="molecule type" value="Genomic_DNA"/>
</dbReference>
<evidence type="ECO:0000313" key="1">
    <source>
        <dbReference type="EMBL" id="ESW04931.1"/>
    </source>
</evidence>
<dbReference type="Gramene" id="ESW04931">
    <property type="protein sequence ID" value="ESW04931"/>
    <property type="gene ID" value="PHAVU_011G137500g"/>
</dbReference>
<name>V7BSZ3_PHAVU</name>
<dbReference type="Gramene" id="ESW21099">
    <property type="protein sequence ID" value="ESW21099"/>
    <property type="gene ID" value="PHAVU_005G041700g"/>
</dbReference>
<evidence type="ECO:0000313" key="3">
    <source>
        <dbReference type="Proteomes" id="UP000000226"/>
    </source>
</evidence>
<dbReference type="Proteomes" id="UP000000226">
    <property type="component" value="Chromosome 11"/>
</dbReference>
<dbReference type="EMBL" id="CM002292">
    <property type="protein sequence ID" value="ESW21099.1"/>
    <property type="molecule type" value="Genomic_DNA"/>
</dbReference>
<organism evidence="2 3">
    <name type="scientific">Phaseolus vulgaris</name>
    <name type="common">Kidney bean</name>
    <name type="synonym">French bean</name>
    <dbReference type="NCBI Taxonomy" id="3885"/>
    <lineage>
        <taxon>Eukaryota</taxon>
        <taxon>Viridiplantae</taxon>
        <taxon>Streptophyta</taxon>
        <taxon>Embryophyta</taxon>
        <taxon>Tracheophyta</taxon>
        <taxon>Spermatophyta</taxon>
        <taxon>Magnoliopsida</taxon>
        <taxon>eudicotyledons</taxon>
        <taxon>Gunneridae</taxon>
        <taxon>Pentapetalae</taxon>
        <taxon>rosids</taxon>
        <taxon>fabids</taxon>
        <taxon>Fabales</taxon>
        <taxon>Fabaceae</taxon>
        <taxon>Papilionoideae</taxon>
        <taxon>50 kb inversion clade</taxon>
        <taxon>NPAAA clade</taxon>
        <taxon>indigoferoid/millettioid clade</taxon>
        <taxon>Phaseoleae</taxon>
        <taxon>Phaseolus</taxon>
    </lineage>
</organism>
<dbReference type="AlphaFoldDB" id="V7BSZ3"/>
<reference evidence="3" key="2">
    <citation type="journal article" date="2014" name="Nat. Genet.">
        <title>A reference genome for common bean and genome-wide analysis of dual domestications.</title>
        <authorList>
            <person name="Schmutz J."/>
            <person name="McClean P.E."/>
            <person name="Mamidi S."/>
            <person name="Wu G.A."/>
            <person name="Cannon S.B."/>
            <person name="Grimwood J."/>
            <person name="Jenkins J."/>
            <person name="Shu S."/>
            <person name="Song Q."/>
            <person name="Chavarro C."/>
            <person name="Torres-Torres M."/>
            <person name="Geffroy V."/>
            <person name="Moghaddam S.M."/>
            <person name="Gao D."/>
            <person name="Abernathy B."/>
            <person name="Barry K."/>
            <person name="Blair M."/>
            <person name="Brick M.A."/>
            <person name="Chovatia M."/>
            <person name="Gepts P."/>
            <person name="Goodstein D.M."/>
            <person name="Gonzales M."/>
            <person name="Hellsten U."/>
            <person name="Hyten D.L."/>
            <person name="Jia G."/>
            <person name="Kelly J.D."/>
            <person name="Kudrna D."/>
            <person name="Lee R."/>
            <person name="Richard M.M."/>
            <person name="Miklas P.N."/>
            <person name="Osorno J.M."/>
            <person name="Rodrigues J."/>
            <person name="Thareau V."/>
            <person name="Urrea C.A."/>
            <person name="Wang M."/>
            <person name="Yu Y."/>
            <person name="Zhang M."/>
            <person name="Wing R.A."/>
            <person name="Cregan P.B."/>
            <person name="Rokhsar D.S."/>
            <person name="Jackson S.A."/>
        </authorList>
    </citation>
    <scope>NUCLEOTIDE SEQUENCE [LARGE SCALE GENOMIC DNA]</scope>
    <source>
        <strain evidence="3">cv. G19833</strain>
    </source>
</reference>
<keyword evidence="3" id="KW-1185">Reference proteome</keyword>
<protein>
    <submittedName>
        <fullName evidence="2">Uncharacterized protein</fullName>
    </submittedName>
</protein>
<sequence>MDAIEDGVDDNVGETLLFVERDVRLVEVAEEVIRIGVVEGLQRGFKFIGAAVALIFSFSRSLRFIGRT</sequence>
<dbReference type="Proteomes" id="UP000000226">
    <property type="component" value="Chromosome 5"/>
</dbReference>
<gene>
    <name evidence="2" type="ORF">PHAVU_005G041700g</name>
    <name evidence="1" type="ORF">PHAVU_011G137500g</name>
</gene>
<reference evidence="2" key="1">
    <citation type="submission" date="2013-04" db="EMBL/GenBank/DDBJ databases">
        <authorList>
            <person name="Schmutz J."/>
            <person name="McClean P."/>
            <person name="Shu S."/>
            <person name="Cregan P."/>
            <person name="Rokhsar D."/>
            <person name="Jackson S."/>
        </authorList>
    </citation>
    <scope>NUCLEOTIDE SEQUENCE</scope>
</reference>
<evidence type="ECO:0000313" key="2">
    <source>
        <dbReference type="EMBL" id="ESW21099.1"/>
    </source>
</evidence>
<accession>V7BSZ3</accession>
<proteinExistence type="predicted"/>